<evidence type="ECO:0000256" key="2">
    <source>
        <dbReference type="ARBA" id="ARBA00022481"/>
    </source>
</evidence>
<proteinExistence type="predicted"/>
<dbReference type="PANTHER" id="PTHR30093:SF44">
    <property type="entry name" value="TYPE II SECRETION SYSTEM CORE PROTEIN G"/>
    <property type="match status" value="1"/>
</dbReference>
<keyword evidence="3 6" id="KW-0812">Transmembrane</keyword>
<dbReference type="PROSITE" id="PS00409">
    <property type="entry name" value="PROKAR_NTER_METHYL"/>
    <property type="match status" value="1"/>
</dbReference>
<dbReference type="SUPFAM" id="SSF54523">
    <property type="entry name" value="Pili subunits"/>
    <property type="match status" value="1"/>
</dbReference>
<evidence type="ECO:0000256" key="4">
    <source>
        <dbReference type="ARBA" id="ARBA00022989"/>
    </source>
</evidence>
<dbReference type="NCBIfam" id="TIGR02532">
    <property type="entry name" value="IV_pilin_GFxxxE"/>
    <property type="match status" value="1"/>
</dbReference>
<dbReference type="Gene3D" id="3.30.700.10">
    <property type="entry name" value="Glycoprotein, Type 4 Pilin"/>
    <property type="match status" value="1"/>
</dbReference>
<evidence type="ECO:0000256" key="3">
    <source>
        <dbReference type="ARBA" id="ARBA00022692"/>
    </source>
</evidence>
<keyword evidence="8" id="KW-1185">Reference proteome</keyword>
<keyword evidence="5 6" id="KW-0472">Membrane</keyword>
<accession>A0ABR6XT42</accession>
<dbReference type="InterPro" id="IPR045584">
    <property type="entry name" value="Pilin-like"/>
</dbReference>
<dbReference type="Proteomes" id="UP000643610">
    <property type="component" value="Unassembled WGS sequence"/>
</dbReference>
<keyword evidence="4 6" id="KW-1133">Transmembrane helix</keyword>
<evidence type="ECO:0000313" key="8">
    <source>
        <dbReference type="Proteomes" id="UP000643610"/>
    </source>
</evidence>
<keyword evidence="2" id="KW-0488">Methylation</keyword>
<comment type="caution">
    <text evidence="7">The sequence shown here is derived from an EMBL/GenBank/DDBJ whole genome shotgun (WGS) entry which is preliminary data.</text>
</comment>
<evidence type="ECO:0000256" key="1">
    <source>
        <dbReference type="ARBA" id="ARBA00004167"/>
    </source>
</evidence>
<sequence length="153" mass="14925">MMKKTTTQQAGFTLIELIVVIVILGILAATAIPRFADLGADARTASVNAARGSLSATSAMVHGTFLVRSPAPATVSLEGVSVSVVNGYPSAATIAAGAGITAADYTMTSTATATTISPVSASAAAKSAGTCSVVYTEAAVGAAPTIVATTTAC</sequence>
<dbReference type="Pfam" id="PF07963">
    <property type="entry name" value="N_methyl"/>
    <property type="match status" value="1"/>
</dbReference>
<protein>
    <submittedName>
        <fullName evidence="7">Type II secretion system protein</fullName>
    </submittedName>
</protein>
<dbReference type="PANTHER" id="PTHR30093">
    <property type="entry name" value="GENERAL SECRETION PATHWAY PROTEIN G"/>
    <property type="match status" value="1"/>
</dbReference>
<evidence type="ECO:0000313" key="7">
    <source>
        <dbReference type="EMBL" id="MBC3832648.1"/>
    </source>
</evidence>
<dbReference type="InterPro" id="IPR012902">
    <property type="entry name" value="N_methyl_site"/>
</dbReference>
<dbReference type="EMBL" id="JACOFU010000005">
    <property type="protein sequence ID" value="MBC3832648.1"/>
    <property type="molecule type" value="Genomic_DNA"/>
</dbReference>
<evidence type="ECO:0000256" key="6">
    <source>
        <dbReference type="SAM" id="Phobius"/>
    </source>
</evidence>
<gene>
    <name evidence="7" type="ORF">H8K33_14155</name>
</gene>
<evidence type="ECO:0000256" key="5">
    <source>
        <dbReference type="ARBA" id="ARBA00023136"/>
    </source>
</evidence>
<reference evidence="7 8" key="1">
    <citation type="submission" date="2020-08" db="EMBL/GenBank/DDBJ databases">
        <title>Novel species isolated from subtropical streams in China.</title>
        <authorList>
            <person name="Lu H."/>
        </authorList>
    </citation>
    <scope>NUCLEOTIDE SEQUENCE [LARGE SCALE GENOMIC DNA]</scope>
    <source>
        <strain evidence="7 8">KCTC 52442</strain>
    </source>
</reference>
<name>A0ABR6XT42_9BURK</name>
<feature type="transmembrane region" description="Helical" evidence="6">
    <location>
        <begin position="12"/>
        <end position="32"/>
    </location>
</feature>
<organism evidence="7 8">
    <name type="scientific">Undibacterium amnicola</name>
    <dbReference type="NCBI Taxonomy" id="1834038"/>
    <lineage>
        <taxon>Bacteria</taxon>
        <taxon>Pseudomonadati</taxon>
        <taxon>Pseudomonadota</taxon>
        <taxon>Betaproteobacteria</taxon>
        <taxon>Burkholderiales</taxon>
        <taxon>Oxalobacteraceae</taxon>
        <taxon>Undibacterium</taxon>
    </lineage>
</organism>
<comment type="subcellular location">
    <subcellularLocation>
        <location evidence="1">Membrane</location>
        <topology evidence="1">Single-pass membrane protein</topology>
    </subcellularLocation>
</comment>